<keyword evidence="2" id="KW-0547">Nucleotide-binding</keyword>
<dbReference type="InterPro" id="IPR003593">
    <property type="entry name" value="AAA+_ATPase"/>
</dbReference>
<protein>
    <submittedName>
        <fullName evidence="4">Uncharacterized protein</fullName>
    </submittedName>
</protein>
<dbReference type="PROSITE" id="PS00211">
    <property type="entry name" value="ABC_TRANSPORTER_1"/>
    <property type="match status" value="1"/>
</dbReference>
<dbReference type="PANTHER" id="PTHR42788">
    <property type="entry name" value="TAURINE IMPORT ATP-BINDING PROTEIN-RELATED"/>
    <property type="match status" value="1"/>
</dbReference>
<organism evidence="4 5">
    <name type="scientific">Vagococcus fluvialis</name>
    <dbReference type="NCBI Taxonomy" id="2738"/>
    <lineage>
        <taxon>Bacteria</taxon>
        <taxon>Bacillati</taxon>
        <taxon>Bacillota</taxon>
        <taxon>Bacilli</taxon>
        <taxon>Lactobacillales</taxon>
        <taxon>Enterococcaceae</taxon>
        <taxon>Vagococcus</taxon>
    </lineage>
</organism>
<name>A0A369AZN1_9ENTE</name>
<dbReference type="Proteomes" id="UP000288197">
    <property type="component" value="Unassembled WGS sequence"/>
</dbReference>
<dbReference type="CDD" id="cd03293">
    <property type="entry name" value="ABC_NrtD_SsuB_transporters"/>
    <property type="match status" value="1"/>
</dbReference>
<dbReference type="InterPro" id="IPR017871">
    <property type="entry name" value="ABC_transporter-like_CS"/>
</dbReference>
<dbReference type="InterPro" id="IPR003439">
    <property type="entry name" value="ABC_transporter-like_ATP-bd"/>
</dbReference>
<keyword evidence="5" id="KW-1185">Reference proteome</keyword>
<dbReference type="AlphaFoldDB" id="A0A369AZN1"/>
<dbReference type="SMART" id="SM00382">
    <property type="entry name" value="AAA"/>
    <property type="match status" value="1"/>
</dbReference>
<evidence type="ECO:0000313" key="5">
    <source>
        <dbReference type="Proteomes" id="UP000288197"/>
    </source>
</evidence>
<reference evidence="4 5" key="1">
    <citation type="submission" date="2017-05" db="EMBL/GenBank/DDBJ databases">
        <title>Vagococcus spp. assemblies.</title>
        <authorList>
            <person name="Gulvik C.A."/>
        </authorList>
    </citation>
    <scope>NUCLEOTIDE SEQUENCE [LARGE SCALE GENOMIC DNA]</scope>
    <source>
        <strain evidence="4 5">NCFB 2497</strain>
    </source>
</reference>
<dbReference type="SUPFAM" id="SSF52540">
    <property type="entry name" value="P-loop containing nucleoside triphosphate hydrolases"/>
    <property type="match status" value="1"/>
</dbReference>
<evidence type="ECO:0000256" key="2">
    <source>
        <dbReference type="ARBA" id="ARBA00022741"/>
    </source>
</evidence>
<gene>
    <name evidence="4" type="ORF">CBF32_04215</name>
</gene>
<dbReference type="RefSeq" id="WP_086340928.1">
    <property type="nucleotide sequence ID" value="NZ_CP081461.1"/>
</dbReference>
<dbReference type="GeneID" id="63145845"/>
<sequence>MLEIKKLHVSYEAKKVLEDINLSVQNKEIIALIGPSGTGKSTLLNSITALHKIDTGEITLDKRPISPKEMNLAWIPQNYGLLPWLSVEDNILLGLRTKKIKETAEIKQKVHDIISELNILELLKQFPNQLSGGQQQRVSIARGLVMDSDLYLLDEPFSALDAITREKMQSLFLEEWEKHPAPTILITHDVEEAVFLGQRIVLLSGKPGKIVEIIENTSFSVPKENKRLSDRFYQVAKQVREVLDQYDESK</sequence>
<keyword evidence="1" id="KW-0813">Transport</keyword>
<evidence type="ECO:0000313" key="4">
    <source>
        <dbReference type="EMBL" id="RSU03883.1"/>
    </source>
</evidence>
<dbReference type="InterPro" id="IPR027417">
    <property type="entry name" value="P-loop_NTPase"/>
</dbReference>
<dbReference type="PROSITE" id="PS50893">
    <property type="entry name" value="ABC_TRANSPORTER_2"/>
    <property type="match status" value="1"/>
</dbReference>
<dbReference type="Gene3D" id="3.40.50.300">
    <property type="entry name" value="P-loop containing nucleotide triphosphate hydrolases"/>
    <property type="match status" value="1"/>
</dbReference>
<proteinExistence type="predicted"/>
<dbReference type="Pfam" id="PF00005">
    <property type="entry name" value="ABC_tran"/>
    <property type="match status" value="1"/>
</dbReference>
<evidence type="ECO:0000256" key="1">
    <source>
        <dbReference type="ARBA" id="ARBA00022448"/>
    </source>
</evidence>
<dbReference type="OrthoDB" id="9802264at2"/>
<keyword evidence="3" id="KW-0067">ATP-binding</keyword>
<accession>A0A369AZN1</accession>
<dbReference type="GO" id="GO:0016887">
    <property type="term" value="F:ATP hydrolysis activity"/>
    <property type="evidence" value="ECO:0007669"/>
    <property type="project" value="InterPro"/>
</dbReference>
<dbReference type="PANTHER" id="PTHR42788:SF13">
    <property type="entry name" value="ALIPHATIC SULFONATES IMPORT ATP-BINDING PROTEIN SSUB"/>
    <property type="match status" value="1"/>
</dbReference>
<dbReference type="InterPro" id="IPR050166">
    <property type="entry name" value="ABC_transporter_ATP-bind"/>
</dbReference>
<dbReference type="GO" id="GO:0005524">
    <property type="term" value="F:ATP binding"/>
    <property type="evidence" value="ECO:0007669"/>
    <property type="project" value="UniProtKB-KW"/>
</dbReference>
<dbReference type="EMBL" id="NGJX01000003">
    <property type="protein sequence ID" value="RSU03883.1"/>
    <property type="molecule type" value="Genomic_DNA"/>
</dbReference>
<comment type="caution">
    <text evidence="4">The sequence shown here is derived from an EMBL/GenBank/DDBJ whole genome shotgun (WGS) entry which is preliminary data.</text>
</comment>
<evidence type="ECO:0000256" key="3">
    <source>
        <dbReference type="ARBA" id="ARBA00022840"/>
    </source>
</evidence>